<comment type="caution">
    <text evidence="1">The sequence shown here is derived from an EMBL/GenBank/DDBJ whole genome shotgun (WGS) entry which is preliminary data.</text>
</comment>
<gene>
    <name evidence="1" type="ORF">PQR01_03445</name>
</gene>
<dbReference type="Proteomes" id="UP001629235">
    <property type="component" value="Unassembled WGS sequence"/>
</dbReference>
<dbReference type="EMBL" id="JAQQDW010000004">
    <property type="protein sequence ID" value="MFM0102571.1"/>
    <property type="molecule type" value="Genomic_DNA"/>
</dbReference>
<evidence type="ECO:0000313" key="1">
    <source>
        <dbReference type="EMBL" id="MFM0102571.1"/>
    </source>
</evidence>
<sequence length="56" mass="5968">MEAPAKTIRTAIGKGKRARGGEREGVAALHAAMRKMSESVTCESKTQARIAHDNGM</sequence>
<protein>
    <submittedName>
        <fullName evidence="1">Uncharacterized protein</fullName>
    </submittedName>
</protein>
<evidence type="ECO:0000313" key="2">
    <source>
        <dbReference type="Proteomes" id="UP001629235"/>
    </source>
</evidence>
<name>A0ACC7N8M6_9BURK</name>
<organism evidence="1 2">
    <name type="scientific">Paraburkholderia rhynchosiae</name>
    <dbReference type="NCBI Taxonomy" id="487049"/>
    <lineage>
        <taxon>Bacteria</taxon>
        <taxon>Pseudomonadati</taxon>
        <taxon>Pseudomonadota</taxon>
        <taxon>Betaproteobacteria</taxon>
        <taxon>Burkholderiales</taxon>
        <taxon>Burkholderiaceae</taxon>
        <taxon>Paraburkholderia</taxon>
    </lineage>
</organism>
<proteinExistence type="predicted"/>
<accession>A0ACC7N8M6</accession>
<keyword evidence="2" id="KW-1185">Reference proteome</keyword>
<reference evidence="1 2" key="1">
    <citation type="journal article" date="2024" name="Chem. Sci.">
        <title>Discovery of megapolipeptins by genome mining of a Burkholderiales bacteria collection.</title>
        <authorList>
            <person name="Paulo B.S."/>
            <person name="Recchia M.J.J."/>
            <person name="Lee S."/>
            <person name="Fergusson C.H."/>
            <person name="Romanowski S.B."/>
            <person name="Hernandez A."/>
            <person name="Krull N."/>
            <person name="Liu D.Y."/>
            <person name="Cavanagh H."/>
            <person name="Bos A."/>
            <person name="Gray C.A."/>
            <person name="Murphy B.T."/>
            <person name="Linington R.G."/>
            <person name="Eustaquio A.S."/>
        </authorList>
    </citation>
    <scope>NUCLEOTIDE SEQUENCE [LARGE SCALE GENOMIC DNA]</scope>
    <source>
        <strain evidence="1 2">RL18-126-BIB-B</strain>
    </source>
</reference>